<dbReference type="PANTHER" id="PTHR32089:SF112">
    <property type="entry name" value="LYSOZYME-LIKE PROTEIN-RELATED"/>
    <property type="match status" value="1"/>
</dbReference>
<dbReference type="CDD" id="cd11386">
    <property type="entry name" value="MCP_signal"/>
    <property type="match status" value="1"/>
</dbReference>
<dbReference type="SMART" id="SM00283">
    <property type="entry name" value="MA"/>
    <property type="match status" value="1"/>
</dbReference>
<evidence type="ECO:0000256" key="3">
    <source>
        <dbReference type="ARBA" id="ARBA00022500"/>
    </source>
</evidence>
<comment type="similarity">
    <text evidence="8">Belongs to the methyl-accepting chemotaxis (MCP) protein family.</text>
</comment>
<dbReference type="Gene3D" id="6.10.340.10">
    <property type="match status" value="1"/>
</dbReference>
<evidence type="ECO:0000256" key="8">
    <source>
        <dbReference type="ARBA" id="ARBA00029447"/>
    </source>
</evidence>
<dbReference type="InterPro" id="IPR004090">
    <property type="entry name" value="Chemotax_Me-accpt_rcpt"/>
</dbReference>
<feature type="transmembrane region" description="Helical" evidence="10">
    <location>
        <begin position="313"/>
        <end position="332"/>
    </location>
</feature>
<dbReference type="SUPFAM" id="SSF58104">
    <property type="entry name" value="Methyl-accepting chemotaxis protein (MCP) signaling domain"/>
    <property type="match status" value="1"/>
</dbReference>
<dbReference type="AlphaFoldDB" id="A0A4E0Q6H2"/>
<dbReference type="GO" id="GO:0005886">
    <property type="term" value="C:plasma membrane"/>
    <property type="evidence" value="ECO:0007669"/>
    <property type="project" value="UniProtKB-SubCell"/>
</dbReference>
<evidence type="ECO:0000256" key="2">
    <source>
        <dbReference type="ARBA" id="ARBA00022475"/>
    </source>
</evidence>
<evidence type="ECO:0000256" key="9">
    <source>
        <dbReference type="PROSITE-ProRule" id="PRU00284"/>
    </source>
</evidence>
<evidence type="ECO:0000256" key="10">
    <source>
        <dbReference type="SAM" id="Phobius"/>
    </source>
</evidence>
<dbReference type="Pfam" id="PF02743">
    <property type="entry name" value="dCache_1"/>
    <property type="match status" value="1"/>
</dbReference>
<dbReference type="InterPro" id="IPR033479">
    <property type="entry name" value="dCache_1"/>
</dbReference>
<dbReference type="FunFam" id="1.10.287.950:FF:000001">
    <property type="entry name" value="Methyl-accepting chemotaxis sensory transducer"/>
    <property type="match status" value="1"/>
</dbReference>
<dbReference type="CDD" id="cd12913">
    <property type="entry name" value="PDC1_MCP_like"/>
    <property type="match status" value="1"/>
</dbReference>
<keyword evidence="4 10" id="KW-0812">Transmembrane</keyword>
<dbReference type="CDD" id="cd12912">
    <property type="entry name" value="PDC2_MCP_like"/>
    <property type="match status" value="1"/>
</dbReference>
<name>A0A4E0Q6H2_9EURY</name>
<organism evidence="12 13">
    <name type="scientific">Methanolobus halotolerans</name>
    <dbReference type="NCBI Taxonomy" id="2052935"/>
    <lineage>
        <taxon>Archaea</taxon>
        <taxon>Methanobacteriati</taxon>
        <taxon>Methanobacteriota</taxon>
        <taxon>Stenosarchaea group</taxon>
        <taxon>Methanomicrobia</taxon>
        <taxon>Methanosarcinales</taxon>
        <taxon>Methanosarcinaceae</taxon>
        <taxon>Methanolobus</taxon>
    </lineage>
</organism>
<keyword evidence="13" id="KW-1185">Reference proteome</keyword>
<dbReference type="GO" id="GO:0004888">
    <property type="term" value="F:transmembrane signaling receptor activity"/>
    <property type="evidence" value="ECO:0007669"/>
    <property type="project" value="InterPro"/>
</dbReference>
<keyword evidence="2" id="KW-1003">Cell membrane</keyword>
<dbReference type="GO" id="GO:0006935">
    <property type="term" value="P:chemotaxis"/>
    <property type="evidence" value="ECO:0007669"/>
    <property type="project" value="UniProtKB-KW"/>
</dbReference>
<evidence type="ECO:0000256" key="1">
    <source>
        <dbReference type="ARBA" id="ARBA00004651"/>
    </source>
</evidence>
<keyword evidence="5 10" id="KW-1133">Transmembrane helix</keyword>
<keyword evidence="6 10" id="KW-0472">Membrane</keyword>
<evidence type="ECO:0000256" key="7">
    <source>
        <dbReference type="ARBA" id="ARBA00023224"/>
    </source>
</evidence>
<comment type="subcellular location">
    <subcellularLocation>
        <location evidence="1">Cell membrane</location>
        <topology evidence="1">Multi-pass membrane protein</topology>
    </subcellularLocation>
</comment>
<comment type="caution">
    <text evidence="12">The sequence shown here is derived from an EMBL/GenBank/DDBJ whole genome shotgun (WGS) entry which is preliminary data.</text>
</comment>
<dbReference type="Gene3D" id="1.10.287.950">
    <property type="entry name" value="Methyl-accepting chemotaxis protein"/>
    <property type="match status" value="1"/>
</dbReference>
<evidence type="ECO:0000256" key="4">
    <source>
        <dbReference type="ARBA" id="ARBA00022692"/>
    </source>
</evidence>
<feature type="domain" description="Methyl-accepting transducer" evidence="11">
    <location>
        <begin position="408"/>
        <end position="644"/>
    </location>
</feature>
<dbReference type="Proteomes" id="UP000297295">
    <property type="component" value="Unassembled WGS sequence"/>
</dbReference>
<dbReference type="Pfam" id="PF00015">
    <property type="entry name" value="MCPsignal"/>
    <property type="match status" value="1"/>
</dbReference>
<dbReference type="PRINTS" id="PR00260">
    <property type="entry name" value="CHEMTRNSDUCR"/>
</dbReference>
<protein>
    <submittedName>
        <fullName evidence="12">Methyl-accepting chemotaxis protein</fullName>
    </submittedName>
</protein>
<dbReference type="Gene3D" id="3.30.450.20">
    <property type="entry name" value="PAS domain"/>
    <property type="match status" value="2"/>
</dbReference>
<dbReference type="PROSITE" id="PS50111">
    <property type="entry name" value="CHEMOTAXIS_TRANSDUC_2"/>
    <property type="match status" value="1"/>
</dbReference>
<evidence type="ECO:0000259" key="11">
    <source>
        <dbReference type="PROSITE" id="PS50111"/>
    </source>
</evidence>
<evidence type="ECO:0000313" key="13">
    <source>
        <dbReference type="Proteomes" id="UP000297295"/>
    </source>
</evidence>
<evidence type="ECO:0000256" key="6">
    <source>
        <dbReference type="ARBA" id="ARBA00023136"/>
    </source>
</evidence>
<keyword evidence="7 9" id="KW-0807">Transducer</keyword>
<reference evidence="12 13" key="1">
    <citation type="submission" date="2017-11" db="EMBL/GenBank/DDBJ databases">
        <title>Isolation and Characterization of Methanogenic Archaea from Saline Meromictic Lake at Siberia.</title>
        <authorList>
            <person name="Shen Y."/>
            <person name="Huang H.-H."/>
            <person name="Lai M.-C."/>
            <person name="Chen S.-C."/>
        </authorList>
    </citation>
    <scope>NUCLEOTIDE SEQUENCE [LARGE SCALE GENOMIC DNA]</scope>
    <source>
        <strain evidence="12 13">SY-01</strain>
    </source>
</reference>
<sequence length="715" mass="77267">MNFQNFSIKNKLLLYIVVSITLLMAVSTYVIVDKVTDQELESAKAQTESMAQSYAYKYDSDIYSNKLLAETLANTMENYRSNDRDEVNAILKNMLEENPALLGTYVGYEAGAFDDNDAAFANSEGHDTTGRFIPYWSRIGGTVALDPLAGYETDDYYQLPKSLKENVILEPFMYDGVMMVSYVSPIIRNREFAGIAGVDVALDYIDDEVSRVTVFDTGYAFMVSNSGVFMSHPTEKEWIGTQSLTDFNDPKMNQMAADIRKGVTGHIEGVIDPTTGKKVNMVYHPVETANFGFVLMIPEEEILADAMALRDQLILISIIGIIAMAGIAFIIARSITKPINNIVSDFKQISSDALMGKLDTRANTNVGIDFEAIPRGLNDIMISLTDIISSVSTNARNVAVTSEEMSASIEQITAATSQISQNVNSISTGAHNQSFKTEEVARAMADMTNNVQEIASNAQKAAESATSTSDIIRNVGKQSEDMLHQMNDIKQSTDGSAVAIRELDAKSKQIEEIVSLITNIADQTNLLALNAAIEAARAGEHGRGFAVVADEVRKLAENSGNAASQISELILEIQSSTSVAVGSMEKGTETVESGVTSLKSTVEAVLGIVEESSRVATMAQNIAAAAQEQSASIEEITASMDEVASISQDAASGTEETSAAVEQQSASMQELAQNSQELAGMAATMQEMVEKFVLSQEELEMQPDSPLALKNVKGL</sequence>
<keyword evidence="3" id="KW-0145">Chemotaxis</keyword>
<evidence type="ECO:0000256" key="5">
    <source>
        <dbReference type="ARBA" id="ARBA00022989"/>
    </source>
</evidence>
<dbReference type="GO" id="GO:0007165">
    <property type="term" value="P:signal transduction"/>
    <property type="evidence" value="ECO:0007669"/>
    <property type="project" value="UniProtKB-KW"/>
</dbReference>
<dbReference type="PANTHER" id="PTHR32089">
    <property type="entry name" value="METHYL-ACCEPTING CHEMOTAXIS PROTEIN MCPB"/>
    <property type="match status" value="1"/>
</dbReference>
<dbReference type="OrthoDB" id="342253at2157"/>
<accession>A0A4E0Q6H2</accession>
<dbReference type="EMBL" id="PGGK01000004">
    <property type="protein sequence ID" value="TGC09713.1"/>
    <property type="molecule type" value="Genomic_DNA"/>
</dbReference>
<gene>
    <name evidence="12" type="ORF">CUN85_04955</name>
</gene>
<feature type="transmembrane region" description="Helical" evidence="10">
    <location>
        <begin position="12"/>
        <end position="32"/>
    </location>
</feature>
<proteinExistence type="inferred from homology"/>
<dbReference type="InterPro" id="IPR004089">
    <property type="entry name" value="MCPsignal_dom"/>
</dbReference>
<evidence type="ECO:0000313" key="12">
    <source>
        <dbReference type="EMBL" id="TGC09713.1"/>
    </source>
</evidence>